<dbReference type="AlphaFoldDB" id="A0A4Y9A7Y4"/>
<dbReference type="EMBL" id="SRHY01000037">
    <property type="protein sequence ID" value="TFJ91853.1"/>
    <property type="molecule type" value="Genomic_DNA"/>
</dbReference>
<comment type="caution">
    <text evidence="2">The sequence shown here is derived from an EMBL/GenBank/DDBJ whole genome shotgun (WGS) entry which is preliminary data.</text>
</comment>
<protein>
    <submittedName>
        <fullName evidence="2">DUF3021 domain-containing protein</fullName>
    </submittedName>
</protein>
<dbReference type="OrthoDB" id="2735472at2"/>
<sequence>MIVEAIKRSMIGIAYGGIITFIALTVLKYTNTEAPVSQIWLYMLCSFIIGIYFGLSSLIFTENSLSLLKQTVVHFIMSIVFYFIIALSAGWIPLTAAAIIGTSLFFIFIYAVFWTGYYLYYKKVEESMNANLPRK</sequence>
<feature type="transmembrane region" description="Helical" evidence="1">
    <location>
        <begin position="72"/>
        <end position="92"/>
    </location>
</feature>
<proteinExistence type="predicted"/>
<dbReference type="Pfam" id="PF11457">
    <property type="entry name" value="DUF3021"/>
    <property type="match status" value="1"/>
</dbReference>
<organism evidence="2 3">
    <name type="scientific">Lentibacillus salicampi</name>
    <dbReference type="NCBI Taxonomy" id="175306"/>
    <lineage>
        <taxon>Bacteria</taxon>
        <taxon>Bacillati</taxon>
        <taxon>Bacillota</taxon>
        <taxon>Bacilli</taxon>
        <taxon>Bacillales</taxon>
        <taxon>Bacillaceae</taxon>
        <taxon>Lentibacillus</taxon>
    </lineage>
</organism>
<name>A0A4Y9A7Y4_9BACI</name>
<keyword evidence="3" id="KW-1185">Reference proteome</keyword>
<keyword evidence="1" id="KW-0812">Transmembrane</keyword>
<keyword evidence="1" id="KW-0472">Membrane</keyword>
<keyword evidence="1" id="KW-1133">Transmembrane helix</keyword>
<feature type="transmembrane region" description="Helical" evidence="1">
    <location>
        <begin position="98"/>
        <end position="120"/>
    </location>
</feature>
<gene>
    <name evidence="2" type="ORF">E4U82_15495</name>
</gene>
<evidence type="ECO:0000256" key="1">
    <source>
        <dbReference type="SAM" id="Phobius"/>
    </source>
</evidence>
<accession>A0A4Y9A7Y4</accession>
<dbReference type="InterPro" id="IPR021560">
    <property type="entry name" value="DUF3021"/>
</dbReference>
<feature type="transmembrane region" description="Helical" evidence="1">
    <location>
        <begin position="39"/>
        <end position="60"/>
    </location>
</feature>
<reference evidence="2 3" key="1">
    <citation type="submission" date="2019-03" db="EMBL/GenBank/DDBJ databases">
        <title>Genome sequence of Lentibacillus salicampi ATCC BAA-719.</title>
        <authorList>
            <person name="Maclea K.S."/>
            <person name="Simoes Junior M."/>
        </authorList>
    </citation>
    <scope>NUCLEOTIDE SEQUENCE [LARGE SCALE GENOMIC DNA]</scope>
    <source>
        <strain evidence="2 3">ATCC BAA-719</strain>
    </source>
</reference>
<dbReference type="RefSeq" id="WP_135111086.1">
    <property type="nucleotide sequence ID" value="NZ_SRHY01000037.1"/>
</dbReference>
<feature type="transmembrane region" description="Helical" evidence="1">
    <location>
        <begin position="9"/>
        <end position="27"/>
    </location>
</feature>
<dbReference type="Proteomes" id="UP000298484">
    <property type="component" value="Unassembled WGS sequence"/>
</dbReference>
<evidence type="ECO:0000313" key="2">
    <source>
        <dbReference type="EMBL" id="TFJ91853.1"/>
    </source>
</evidence>
<evidence type="ECO:0000313" key="3">
    <source>
        <dbReference type="Proteomes" id="UP000298484"/>
    </source>
</evidence>